<feature type="transmembrane region" description="Helical" evidence="1">
    <location>
        <begin position="333"/>
        <end position="364"/>
    </location>
</feature>
<gene>
    <name evidence="2" type="ORF">GCM10022289_37850</name>
</gene>
<keyword evidence="1" id="KW-0812">Transmembrane</keyword>
<keyword evidence="3" id="KW-1185">Reference proteome</keyword>
<dbReference type="RefSeq" id="WP_344852984.1">
    <property type="nucleotide sequence ID" value="NZ_BAABBY010000010.1"/>
</dbReference>
<feature type="transmembrane region" description="Helical" evidence="1">
    <location>
        <begin position="271"/>
        <end position="294"/>
    </location>
</feature>
<proteinExistence type="predicted"/>
<evidence type="ECO:0008006" key="4">
    <source>
        <dbReference type="Google" id="ProtNLM"/>
    </source>
</evidence>
<feature type="transmembrane region" description="Helical" evidence="1">
    <location>
        <begin position="21"/>
        <end position="43"/>
    </location>
</feature>
<evidence type="ECO:0000256" key="1">
    <source>
        <dbReference type="SAM" id="Phobius"/>
    </source>
</evidence>
<feature type="transmembrane region" description="Helical" evidence="1">
    <location>
        <begin position="300"/>
        <end position="321"/>
    </location>
</feature>
<comment type="caution">
    <text evidence="2">The sequence shown here is derived from an EMBL/GenBank/DDBJ whole genome shotgun (WGS) entry which is preliminary data.</text>
</comment>
<feature type="transmembrane region" description="Helical" evidence="1">
    <location>
        <begin position="204"/>
        <end position="225"/>
    </location>
</feature>
<feature type="transmembrane region" description="Helical" evidence="1">
    <location>
        <begin position="231"/>
        <end position="250"/>
    </location>
</feature>
<keyword evidence="1" id="KW-0472">Membrane</keyword>
<feature type="transmembrane region" description="Helical" evidence="1">
    <location>
        <begin position="111"/>
        <end position="133"/>
    </location>
</feature>
<organism evidence="2 3">
    <name type="scientific">Pedobacter jeongneungensis</name>
    <dbReference type="NCBI Taxonomy" id="947309"/>
    <lineage>
        <taxon>Bacteria</taxon>
        <taxon>Pseudomonadati</taxon>
        <taxon>Bacteroidota</taxon>
        <taxon>Sphingobacteriia</taxon>
        <taxon>Sphingobacteriales</taxon>
        <taxon>Sphingobacteriaceae</taxon>
        <taxon>Pedobacter</taxon>
    </lineage>
</organism>
<protein>
    <recommendedName>
        <fullName evidence="4">Beta-carotene 15,15'-monooxygenase</fullName>
    </recommendedName>
</protein>
<evidence type="ECO:0000313" key="2">
    <source>
        <dbReference type="EMBL" id="GAA4210477.1"/>
    </source>
</evidence>
<feature type="transmembrane region" description="Helical" evidence="1">
    <location>
        <begin position="139"/>
        <end position="164"/>
    </location>
</feature>
<dbReference type="EMBL" id="BAABBY010000010">
    <property type="protein sequence ID" value="GAA4210477.1"/>
    <property type="molecule type" value="Genomic_DNA"/>
</dbReference>
<name>A0ABP8BMY3_9SPHI</name>
<reference evidence="3" key="1">
    <citation type="journal article" date="2019" name="Int. J. Syst. Evol. Microbiol.">
        <title>The Global Catalogue of Microorganisms (GCM) 10K type strain sequencing project: providing services to taxonomists for standard genome sequencing and annotation.</title>
        <authorList>
            <consortium name="The Broad Institute Genomics Platform"/>
            <consortium name="The Broad Institute Genome Sequencing Center for Infectious Disease"/>
            <person name="Wu L."/>
            <person name="Ma J."/>
        </authorList>
    </citation>
    <scope>NUCLEOTIDE SEQUENCE [LARGE SCALE GENOMIC DNA]</scope>
    <source>
        <strain evidence="3">JCM 17626</strain>
    </source>
</reference>
<dbReference type="Proteomes" id="UP001501772">
    <property type="component" value="Unassembled WGS sequence"/>
</dbReference>
<accession>A0ABP8BMY3</accession>
<keyword evidence="1" id="KW-1133">Transmembrane helix</keyword>
<evidence type="ECO:0000313" key="3">
    <source>
        <dbReference type="Proteomes" id="UP001501772"/>
    </source>
</evidence>
<feature type="transmembrane region" description="Helical" evidence="1">
    <location>
        <begin position="55"/>
        <end position="80"/>
    </location>
</feature>
<sequence length="398" mass="46599">MFPLSNVALRKIFVDGFYRTHAGMLVFVFVMLISYCLFINTLGTVMPDQIDFWQFFFTISLVSNPLIMAFYLVASVLYAYKSLKYVFNQLALPQQEFLYYSFTSSSKKQQFLRWCAVLAYIFIPVWCYTLYAIMIGLVFGFYLISIGILFFQLMLIIAGAYIILKESNRLIESSKPNWLIRVSRKWNKPVFLLYSFQVFNQSKLAYLLTKMLSWVLISSVFMLFSDLEDNFRLLMLITSCIVVAHVVLIYQEKIFNDRYLSFLPNFPFSRVKVFFGFCLNYLILLLPEICWMTTRFGSLISLELVAFAFSAILLFRNLLLLNEIQVKGFLTGVFCLFFLFYVFIMFGLGLMLIPLNIVVAWLVFKRNYLNDNGLGIYCDEFAKCRHFERSATQSRNLS</sequence>